<keyword evidence="2" id="KW-1185">Reference proteome</keyword>
<proteinExistence type="predicted"/>
<reference evidence="1 2" key="1">
    <citation type="journal article" date="2016" name="BMC Genomics">
        <title>Comparative genomics reveals Cyclospora cayetanensis possesses coccidia-like metabolism and invasion components but unique surface antigens.</title>
        <authorList>
            <person name="Liu S."/>
            <person name="Wang L."/>
            <person name="Zheng H."/>
            <person name="Xu Z."/>
            <person name="Roellig D.M."/>
            <person name="Li N."/>
            <person name="Frace M.A."/>
            <person name="Tang K."/>
            <person name="Arrowood M.J."/>
            <person name="Moss D.M."/>
            <person name="Zhang L."/>
            <person name="Feng Y."/>
            <person name="Xiao L."/>
        </authorList>
    </citation>
    <scope>NUCLEOTIDE SEQUENCE [LARGE SCALE GENOMIC DNA]</scope>
    <source>
        <strain evidence="1 2">CHN_HEN01</strain>
    </source>
</reference>
<sequence length="350" mass="37841">MPASQGGFLGVASPQQWPLSEQQREGIQQLRELAAALSARELQLSLSRAFLLNKEKVLAESLFFSNIGSLAAPSLLLQERQRLLQLVGWEGRHSQHHQEHEADVACPFSEELQHQEAAPQLSELLFRPHPTRGPSHIQMLLLHPRESAAAAAFAAAAAEAGGKLEPLLPPQAGSGPARVAAKAPSATACAAAAEGMLNPEHHSASTSKDSGRNTCRSVVLCSRGRRSKEYQQQEEISAYDAFCSLWRLTADPLAAHCRSPRVLQDEAGERLEENSCITEALPPLVASGLWLPSEAFVAPMQQQEAIAAIRQATECAFLSKPAPTDANEELLIDDDAHHYPKGPSYAPETN</sequence>
<evidence type="ECO:0000313" key="2">
    <source>
        <dbReference type="Proteomes" id="UP000095192"/>
    </source>
</evidence>
<dbReference type="InParanoid" id="A0A1D3CRA4"/>
<comment type="caution">
    <text evidence="1">The sequence shown here is derived from an EMBL/GenBank/DDBJ whole genome shotgun (WGS) entry which is preliminary data.</text>
</comment>
<gene>
    <name evidence="1" type="ORF">cyc_00692</name>
</gene>
<dbReference type="Proteomes" id="UP000095192">
    <property type="component" value="Unassembled WGS sequence"/>
</dbReference>
<accession>A0A1D3CRA4</accession>
<dbReference type="AlphaFoldDB" id="A0A1D3CRA4"/>
<protein>
    <submittedName>
        <fullName evidence="1">Uncharacterized protein</fullName>
    </submittedName>
</protein>
<organism evidence="1 2">
    <name type="scientific">Cyclospora cayetanensis</name>
    <dbReference type="NCBI Taxonomy" id="88456"/>
    <lineage>
        <taxon>Eukaryota</taxon>
        <taxon>Sar</taxon>
        <taxon>Alveolata</taxon>
        <taxon>Apicomplexa</taxon>
        <taxon>Conoidasida</taxon>
        <taxon>Coccidia</taxon>
        <taxon>Eucoccidiorida</taxon>
        <taxon>Eimeriorina</taxon>
        <taxon>Eimeriidae</taxon>
        <taxon>Cyclospora</taxon>
    </lineage>
</organism>
<name>A0A1D3CRA4_9EIME</name>
<dbReference type="EMBL" id="JROU02002250">
    <property type="protein sequence ID" value="OEH73731.1"/>
    <property type="molecule type" value="Genomic_DNA"/>
</dbReference>
<evidence type="ECO:0000313" key="1">
    <source>
        <dbReference type="EMBL" id="OEH73731.1"/>
    </source>
</evidence>
<dbReference type="VEuPathDB" id="ToxoDB:cyc_00692"/>